<organism evidence="3 4">
    <name type="scientific">Drouetiella hepatica Uher 2000/2452</name>
    <dbReference type="NCBI Taxonomy" id="904376"/>
    <lineage>
        <taxon>Bacteria</taxon>
        <taxon>Bacillati</taxon>
        <taxon>Cyanobacteriota</taxon>
        <taxon>Cyanophyceae</taxon>
        <taxon>Oculatellales</taxon>
        <taxon>Oculatellaceae</taxon>
        <taxon>Drouetiella</taxon>
    </lineage>
</organism>
<accession>A0A951UMH5</accession>
<protein>
    <recommendedName>
        <fullName evidence="5">Lipopolysaccharide assembly protein A domain-containing protein</fullName>
    </recommendedName>
</protein>
<feature type="compositionally biased region" description="Basic and acidic residues" evidence="1">
    <location>
        <begin position="115"/>
        <end position="127"/>
    </location>
</feature>
<dbReference type="Proteomes" id="UP000757435">
    <property type="component" value="Unassembled WGS sequence"/>
</dbReference>
<sequence>MSAIRIVPVLLILGGLVMFALQNMSPALPLVILGTATQPLPLALWIGGAIASGAVTTLLISGLSGLGRSTRRAPNRPAANRFSSSSAPRNPFARAAGSAPGSPSRGASASTSTRLQDDWENRGQAKDEWDDWEEPQTARPSSFNDSSGSSSSSSFRNPQPEIRDRTDDDWRNWDGYEDSRRDDRRESPNPEPRVPRRTDFEVKRDPATRYQSGSVYSYGYNQPDNPDFEDIDSREDPRKEEAPGRPGVYDAEYRVITPPYRPDPEVAPAHQDDWEAVEEELADKPFDSDLDGSNLDRNQRDRRTP</sequence>
<feature type="compositionally biased region" description="Low complexity" evidence="1">
    <location>
        <begin position="93"/>
        <end position="114"/>
    </location>
</feature>
<dbReference type="EMBL" id="JAHHHD010000007">
    <property type="protein sequence ID" value="MBW4658714.1"/>
    <property type="molecule type" value="Genomic_DNA"/>
</dbReference>
<evidence type="ECO:0000313" key="3">
    <source>
        <dbReference type="EMBL" id="MBW4658714.1"/>
    </source>
</evidence>
<comment type="caution">
    <text evidence="3">The sequence shown here is derived from an EMBL/GenBank/DDBJ whole genome shotgun (WGS) entry which is preliminary data.</text>
</comment>
<evidence type="ECO:0008006" key="5">
    <source>
        <dbReference type="Google" id="ProtNLM"/>
    </source>
</evidence>
<name>A0A951UMH5_9CYAN</name>
<feature type="compositionally biased region" description="Polar residues" evidence="1">
    <location>
        <begin position="209"/>
        <end position="224"/>
    </location>
</feature>
<proteinExistence type="predicted"/>
<keyword evidence="2" id="KW-0472">Membrane</keyword>
<keyword evidence="2" id="KW-0812">Transmembrane</keyword>
<evidence type="ECO:0000313" key="4">
    <source>
        <dbReference type="Proteomes" id="UP000757435"/>
    </source>
</evidence>
<evidence type="ECO:0000256" key="1">
    <source>
        <dbReference type="SAM" id="MobiDB-lite"/>
    </source>
</evidence>
<reference evidence="3" key="2">
    <citation type="journal article" date="2022" name="Microbiol. Resour. Announc.">
        <title>Metagenome Sequencing to Explore Phylogenomics of Terrestrial Cyanobacteria.</title>
        <authorList>
            <person name="Ward R.D."/>
            <person name="Stajich J.E."/>
            <person name="Johansen J.R."/>
            <person name="Huntemann M."/>
            <person name="Clum A."/>
            <person name="Foster B."/>
            <person name="Foster B."/>
            <person name="Roux S."/>
            <person name="Palaniappan K."/>
            <person name="Varghese N."/>
            <person name="Mukherjee S."/>
            <person name="Reddy T.B.K."/>
            <person name="Daum C."/>
            <person name="Copeland A."/>
            <person name="Chen I.A."/>
            <person name="Ivanova N.N."/>
            <person name="Kyrpides N.C."/>
            <person name="Shapiro N."/>
            <person name="Eloe-Fadrosh E.A."/>
            <person name="Pietrasiak N."/>
        </authorList>
    </citation>
    <scope>NUCLEOTIDE SEQUENCE</scope>
    <source>
        <strain evidence="3">UHER 2000/2452</strain>
    </source>
</reference>
<feature type="compositionally biased region" description="Basic and acidic residues" evidence="1">
    <location>
        <begin position="234"/>
        <end position="243"/>
    </location>
</feature>
<feature type="compositionally biased region" description="Basic and acidic residues" evidence="1">
    <location>
        <begin position="161"/>
        <end position="207"/>
    </location>
</feature>
<feature type="compositionally biased region" description="Low complexity" evidence="1">
    <location>
        <begin position="141"/>
        <end position="154"/>
    </location>
</feature>
<keyword evidence="2" id="KW-1133">Transmembrane helix</keyword>
<evidence type="ECO:0000256" key="2">
    <source>
        <dbReference type="SAM" id="Phobius"/>
    </source>
</evidence>
<gene>
    <name evidence="3" type="ORF">KME15_08570</name>
</gene>
<feature type="region of interest" description="Disordered" evidence="1">
    <location>
        <begin position="65"/>
        <end position="305"/>
    </location>
</feature>
<dbReference type="AlphaFoldDB" id="A0A951UMH5"/>
<feature type="transmembrane region" description="Helical" evidence="2">
    <location>
        <begin position="45"/>
        <end position="66"/>
    </location>
</feature>
<reference evidence="3" key="1">
    <citation type="submission" date="2021-05" db="EMBL/GenBank/DDBJ databases">
        <authorList>
            <person name="Pietrasiak N."/>
            <person name="Ward R."/>
            <person name="Stajich J.E."/>
            <person name="Kurbessoian T."/>
        </authorList>
    </citation>
    <scope>NUCLEOTIDE SEQUENCE</scope>
    <source>
        <strain evidence="3">UHER 2000/2452</strain>
    </source>
</reference>